<dbReference type="KEGG" id="aad:TC41_2398"/>
<keyword evidence="1" id="KW-0812">Transmembrane</keyword>
<feature type="transmembrane region" description="Helical" evidence="1">
    <location>
        <begin position="40"/>
        <end position="61"/>
    </location>
</feature>
<dbReference type="PATRIC" id="fig|1048834.4.peg.2267"/>
<evidence type="ECO:0000313" key="3">
    <source>
        <dbReference type="Proteomes" id="UP000000292"/>
    </source>
</evidence>
<feature type="transmembrane region" description="Helical" evidence="1">
    <location>
        <begin position="117"/>
        <end position="139"/>
    </location>
</feature>
<evidence type="ECO:0000256" key="1">
    <source>
        <dbReference type="SAM" id="Phobius"/>
    </source>
</evidence>
<keyword evidence="1" id="KW-0472">Membrane</keyword>
<dbReference type="EMBL" id="CP002902">
    <property type="protein sequence ID" value="AEJ44298.1"/>
    <property type="molecule type" value="Genomic_DNA"/>
</dbReference>
<keyword evidence="1" id="KW-1133">Transmembrane helix</keyword>
<reference evidence="2 3" key="1">
    <citation type="journal article" date="2011" name="J. Bacteriol.">
        <title>Complete Genome Sequence of Alicyclobacillus acidocaldarius Strain Tc-4-1.</title>
        <authorList>
            <person name="Chen Y."/>
            <person name="He Y."/>
            <person name="Zhang B."/>
            <person name="Yang J."/>
            <person name="Li W."/>
            <person name="Dong Z."/>
            <person name="Hu S."/>
        </authorList>
    </citation>
    <scope>NUCLEOTIDE SEQUENCE [LARGE SCALE GENOMIC DNA]</scope>
    <source>
        <strain evidence="2 3">Tc-4-1</strain>
    </source>
</reference>
<dbReference type="AlphaFoldDB" id="F8IGL8"/>
<sequence>MLCIFVICAVTDVLYRRVSETVLILGAVAILVADVDCRAPWWLLLALVLSGVSLGGLWWMVDRDHALGDAEMVGVMGLGLGVLALVPLFLALLLALVTRPLWPVLAGPQVNAEERPLAPMGVYFFLGLVCTILASMAVLRP</sequence>
<dbReference type="Proteomes" id="UP000000292">
    <property type="component" value="Chromosome"/>
</dbReference>
<accession>F8IGL8</accession>
<dbReference type="HOGENOM" id="CLU_1821311_0_0_9"/>
<dbReference type="STRING" id="1048834.TC41_2398"/>
<reference evidence="3" key="2">
    <citation type="submission" date="2011-06" db="EMBL/GenBank/DDBJ databases">
        <title>The complete genome sequence of Alicyclobacillus acidocaldarius sp. Tc-4-1.</title>
        <authorList>
            <person name="Chen Y."/>
            <person name="He Y."/>
            <person name="Dong Z."/>
            <person name="Hu S."/>
        </authorList>
    </citation>
    <scope>NUCLEOTIDE SEQUENCE [LARGE SCALE GENOMIC DNA]</scope>
    <source>
        <strain evidence="3">Tc-4-1</strain>
    </source>
</reference>
<organism evidence="2 3">
    <name type="scientific">Alicyclobacillus acidocaldarius (strain Tc-4-1)</name>
    <name type="common">Bacillus acidocaldarius</name>
    <dbReference type="NCBI Taxonomy" id="1048834"/>
    <lineage>
        <taxon>Bacteria</taxon>
        <taxon>Bacillati</taxon>
        <taxon>Bacillota</taxon>
        <taxon>Bacilli</taxon>
        <taxon>Bacillales</taxon>
        <taxon>Alicyclobacillaceae</taxon>
        <taxon>Alicyclobacillus</taxon>
    </lineage>
</organism>
<name>F8IGL8_ALIAT</name>
<protein>
    <submittedName>
        <fullName evidence="2">Uncharacterized protein</fullName>
    </submittedName>
</protein>
<gene>
    <name evidence="2" type="ordered locus">TC41_2398</name>
</gene>
<feature type="transmembrane region" description="Helical" evidence="1">
    <location>
        <begin position="73"/>
        <end position="97"/>
    </location>
</feature>
<proteinExistence type="predicted"/>
<evidence type="ECO:0000313" key="2">
    <source>
        <dbReference type="EMBL" id="AEJ44298.1"/>
    </source>
</evidence>